<dbReference type="NCBIfam" id="TIGR01733">
    <property type="entry name" value="AA-adenyl-dom"/>
    <property type="match status" value="2"/>
</dbReference>
<dbReference type="InterPro" id="IPR020845">
    <property type="entry name" value="AMP-binding_CS"/>
</dbReference>
<sequence length="3502" mass="374838">MCPTGVCRSQKRQVVFLCTPLGREIRPQIGIYRQIFETSEVFAKVFARCVGIIQAETQLRLSAKEILFLPRVWQDVRLAQSLLFSVQYSLAHVLAEMSIKPNVLLGHCVGEFVAACLAGVFSVETALKLLCKRGELIDSQSDGILVALAASREEVCAAIEGAELCASAFVSCINGPEATVVGATIASAERLVGLLGCKHRIIEGVNADHCKLLAPVASEFREVLCTARMQPPALQWISSITGTWVGAEASSPDYWLRQLLEPTQFTSAVETLRSAGDFVCVELGTSFLINMATACLDKVEVEAQSWIPLLSEGKTPLASGAAAITAIVSGSGFESVTKAKQDLRSATQEKVWGSCIAPVDDNNSLLKECIQDIVWRAALQTMPRLVAAGPGAVTVEDSLVSLGLNSVSAIELRSRILEVFSGLHTSPASSQPGGAGLGLRVGELLASPTIQAIASGILSQLSRSREAADVARTDRVDVLEKKSFAASSLQRGMVFHHLANPERNMFVISYRWRLAGALDVVAFRAAWQSVVHHVPALRTRFDLFSTPEMLQIVEDSTTLDLPFELRVAPRAAQGDTAAEERLAEDTLGDAHGRGLALDAAPLFRILLLQLAPDMHELILTIHHTVMDAWSVRLLLDLVQAFYLNPNAEVTLPPSPSYLFHVRHEAAAAASGSPSEQFWRDAMQGYGGPRTLVAALPASQRMPGAAAISSSRTLDRTTLARLEHRAAQLGVTLGALCHAAWAVVQLVYGADSDGRTEAELVYGCTSSGRSAAGGEALRHVVGPVVNTTPMRLHVNAATTSVDSLAQLIYRSLLRNLEHESYPLAAIQQLCGAAKGNGEGAADGHSWPLFFVIVDFQSTSLGFNLPGGVTAGPPHILDQIGTPLSIRFMLHEDGGGERSSLIMMATSETTVYNARFLHGTLANVARVLEALADQPEPAGCSPMVADLGAHVETAWVRELGEEQAKEQQQRAEGACRGTVLGEDAERLRIECRRRGVPVEAAVCAAYSLMLDRFSALRRFAVLAADPCGDLTALEVHVGDRRAATAGDLAIRQQRQLANMAHGGKCGGGLVNHGEGGLPVLFSVASDIGDGDGGNTATVDTSTAAAKSAPWQVAPTGLLFCLHAAGACSQQFEGWAEELLPAASGRLKAVPLDLPGHGTRRGCSAPLTSVGELVGDLTAQIEAHIASAEAGGQGRTPYALFGISMGALLAYEVACAMTARGCPPLHLFVASEAAPWAIVPDIDSALSNAEMVQEMHARGWLPEEVLEAGPEVWAAVLQLFRADLAVEAGYAAAVAEPPRLQCAVSAYAGEEDTQLAQEGCAECMHDWARVTASANVSFEVLPGGHLFPQTHTESRAVVLRAIARAMSQGMWEGRAAGLGGGDGPQVATALRCQVLDSRDARSKGEAGLQWDLQVLQGIFPKGVVEGMAGAFQTLLDALCHDAASWDRPVSELLPPVRAAVPVAPERPLDGRLLQEPFLEQARACAGRHALVHYGAEGGKAQQLSYGELEAATRAVARVLRRGLAEWVAPEEDVGGVEGTQGVPVVAVVASKGWEQVVGAMAALRVGGAYLPINITDVPQKRVERILYMSRSAAVLCDAKTYESAPWLQMSSLPVICISEAVAAPPTGEDAGEEALQLRSALPGELAYLIYTSGSTGVPKGVCCPHGAAINTLTDLNERFDIGPEDRAIALSSLSFDLSVYDIFGMLAAGAALVVPPAPMVNPPDPGWWLQTVREQQVTVWNTVPAFMELLVSHAEMTKERLPACLRLVMMSGDWIPTSLPERIRALSDCPRLRIVSLGGATEAAVWSNMFELDAAPLDPAWKSIPYGRPLRNQTMLVLDEHYQHCEPWVTGVIYIGGAGVALGYYGDAAKTAFQFVRHPVTGEALFRTGDLGRLRPDGNLEILGREDSQVKVNGLRIELGEIEHALASHPLVADACATVFNLPDGQPPALVAFALLSGAVDSTCDTEALLKGHMGTTLPALLVPRSVHVVPRMPLNANGKVDRKALAALHEQALASSPPSDTSTPGGQAPCTALERQIHDIWCQVLGVAPEALGVEANFFAVGGDSLRSLQVVSRAMDSGMRLTVRQIFANPSIRALAAAVAAEPPEEKAANGNARTGSGGRPGLGGPFELREDSANPTEPFPLIGIARAYFIGLHHSPFAPQGINPQMYFEWEWKGRCDVTRLEAAINAFVARHPSWRAVVRPDGMMQQLEDVPRYTLAGATEPADATPVQLMAIRDSMRRRGPRPHAWPLFDCHVSHLGPDRSRVHLTVNLFILDGVTDYILRYELSMLYRDLGSLPAPPALLYKDYCRSLTGSDGGAGYAASAEYRRAKAWWWDRIETLPPPPDPPIVVAEDDAAPSGLFEHIGGGLTPEQSAAFKKACARRGVTPTAGALCVYAQVVGRFSRSKHFMLNIVHCVRHPVHADVATLAGNFSSSFLLEADLRDSAGSMLDYAQQLGEELTTDLEHAGINGVEVMERYNQVHGSTGAAVAPFVFVSALGLESSVADFQKLAFEETFLSEATPGAWVINAVKEHPDGRITFGLEVLQGIFPKGVVEGMAGAFQTLLDALCHDAASWDRPVSELLPPVRAAVPVAPERPLDGRLLQEPFLEQARACAGRHALVHYGAEGGKAQQLSYGELEAATRAVARVLRRGLAEWVAPEEDVGGVEGTQGVPVVAVVASKGWEQVVGAMAALRVGGAYLPINITDVPQKRVERILYMSRSAAVLCDAKTYESAPWLQMSSLPVICISEAVAAPPTGEDAGEEALQLRSALPGELAYLIYTSGSTGVPKGVCCPHGAAINTLTDLNERFDIGPEDRAIALSSLSFDLSVYDIFGMLAAGAALVVPPAPMVNPPDPGWWLQTVREQQVTVWNTVPAFMELLVSHAEMTKERLPACLRLVMMSGDWIPTSLPERIRALSDCPRLRIVSLGGATEAAVWSNMFELDAAPLDPAWKSIPYGRPLRNQTMLVLDEHYQHCEPWVTGVIYIGGAGVALGYYGDAAKTAFQFVRHPVTGEALFRTGDLGRLRPDGNLEILGREDSQVKVNGLRIELGEIEHALASHPLVMVSAVTVHSGQLAAYITISGSTPEGEATKALFGELRAACLDRLPEYMLPQHFTMLPAIPLSPNGKVLRAQLPVPSSLSQVGAESGTITEPENADECAVRDTMAEILGRPAESICCTSSNFFHLGGSSLTALRLLLQLRQTHGLHVGIQQLFIAPTVQGICCAAKEAVENDRQGGRVGEEGTTQMQLVCLQKGQGSKAPLFLVHASGSSSMAYRPLTAELGDEQPVYALDDRSLTEGAEFTLSSIEAVAEQCAELIVHELRRQGGQAIQPITLGGWSYGGVVALQTAALLMQSKDNALQVADVRSVVLYDAPLGQMSRGGRATTAEEGGGHGKLIGDEEEVALLSKQMVPTLQDQQEQERISHHAAQHFMQCKRLLEAYDERHLQLSCRIVNVRPESSEYEFLETLEHLTSEVVEKHIIPGNHWTMLFEQHTKFAAAAIASYL</sequence>
<dbReference type="FunFam" id="1.10.1200.10:FF:000005">
    <property type="entry name" value="Nonribosomal peptide synthetase 1"/>
    <property type="match status" value="1"/>
</dbReference>
<dbReference type="GO" id="GO:0044550">
    <property type="term" value="P:secondary metabolite biosynthetic process"/>
    <property type="evidence" value="ECO:0007669"/>
    <property type="project" value="TreeGrafter"/>
</dbReference>
<evidence type="ECO:0000259" key="8">
    <source>
        <dbReference type="PROSITE" id="PS50075"/>
    </source>
</evidence>
<dbReference type="SUPFAM" id="SSF47336">
    <property type="entry name" value="ACP-like"/>
    <property type="match status" value="2"/>
</dbReference>
<dbReference type="InterPro" id="IPR014043">
    <property type="entry name" value="Acyl_transferase_dom"/>
</dbReference>
<dbReference type="GO" id="GO:0005737">
    <property type="term" value="C:cytoplasm"/>
    <property type="evidence" value="ECO:0007669"/>
    <property type="project" value="TreeGrafter"/>
</dbReference>
<dbReference type="EMBL" id="LGRX02033332">
    <property type="protein sequence ID" value="KAK3241698.1"/>
    <property type="molecule type" value="Genomic_DNA"/>
</dbReference>
<evidence type="ECO:0000313" key="9">
    <source>
        <dbReference type="EMBL" id="KAK3241698.1"/>
    </source>
</evidence>
<dbReference type="SMART" id="SM00827">
    <property type="entry name" value="PKS_AT"/>
    <property type="match status" value="1"/>
</dbReference>
<feature type="region of interest" description="Disordered" evidence="7">
    <location>
        <begin position="2104"/>
        <end position="2124"/>
    </location>
</feature>
<feature type="compositionally biased region" description="Gly residues" evidence="7">
    <location>
        <begin position="2115"/>
        <end position="2124"/>
    </location>
</feature>
<dbReference type="Pfam" id="PF00501">
    <property type="entry name" value="AMP-binding"/>
    <property type="match status" value="2"/>
</dbReference>
<dbReference type="PROSITE" id="PS00012">
    <property type="entry name" value="PHOSPHOPANTETHEINE"/>
    <property type="match status" value="2"/>
</dbReference>
<dbReference type="PANTHER" id="PTHR45527:SF10">
    <property type="entry name" value="PYOCHELIN SYNTHASE PCHF"/>
    <property type="match status" value="1"/>
</dbReference>
<dbReference type="InterPro" id="IPR042099">
    <property type="entry name" value="ANL_N_sf"/>
</dbReference>
<dbReference type="InterPro" id="IPR023213">
    <property type="entry name" value="CAT-like_dom_sf"/>
</dbReference>
<feature type="domain" description="Carrier" evidence="8">
    <location>
        <begin position="2026"/>
        <end position="2102"/>
    </location>
</feature>
<dbReference type="Pfam" id="PF00550">
    <property type="entry name" value="PP-binding"/>
    <property type="match status" value="2"/>
</dbReference>
<dbReference type="SUPFAM" id="SSF52151">
    <property type="entry name" value="FabD/lysophospholipase-like"/>
    <property type="match status" value="1"/>
</dbReference>
<dbReference type="GO" id="GO:0016874">
    <property type="term" value="F:ligase activity"/>
    <property type="evidence" value="ECO:0007669"/>
    <property type="project" value="UniProtKB-KW"/>
</dbReference>
<dbReference type="Pfam" id="PF00698">
    <property type="entry name" value="Acyl_transf_1"/>
    <property type="match status" value="1"/>
</dbReference>
<keyword evidence="3" id="KW-0597">Phosphoprotein</keyword>
<dbReference type="PROSITE" id="PS50075">
    <property type="entry name" value="CARRIER"/>
    <property type="match status" value="2"/>
</dbReference>
<evidence type="ECO:0000256" key="2">
    <source>
        <dbReference type="ARBA" id="ARBA00022450"/>
    </source>
</evidence>
<accession>A0AAE0BT46</accession>
<dbReference type="InterPro" id="IPR000873">
    <property type="entry name" value="AMP-dep_synth/lig_dom"/>
</dbReference>
<organism evidence="9 10">
    <name type="scientific">Cymbomonas tetramitiformis</name>
    <dbReference type="NCBI Taxonomy" id="36881"/>
    <lineage>
        <taxon>Eukaryota</taxon>
        <taxon>Viridiplantae</taxon>
        <taxon>Chlorophyta</taxon>
        <taxon>Pyramimonadophyceae</taxon>
        <taxon>Pyramimonadales</taxon>
        <taxon>Pyramimonadaceae</taxon>
        <taxon>Cymbomonas</taxon>
    </lineage>
</organism>
<feature type="domain" description="Carrier" evidence="8">
    <location>
        <begin position="3149"/>
        <end position="3227"/>
    </location>
</feature>
<dbReference type="Gene3D" id="3.40.50.12780">
    <property type="entry name" value="N-terminal domain of ligase-like"/>
    <property type="match status" value="2"/>
</dbReference>
<dbReference type="Pfam" id="PF00668">
    <property type="entry name" value="Condensation"/>
    <property type="match status" value="2"/>
</dbReference>
<dbReference type="Gene3D" id="3.30.559.30">
    <property type="entry name" value="Nonribosomal peptide synthetase, condensation domain"/>
    <property type="match status" value="2"/>
</dbReference>
<evidence type="ECO:0000256" key="7">
    <source>
        <dbReference type="SAM" id="MobiDB-lite"/>
    </source>
</evidence>
<dbReference type="InterPro" id="IPR009081">
    <property type="entry name" value="PP-bd_ACP"/>
</dbReference>
<dbReference type="InterPro" id="IPR025110">
    <property type="entry name" value="AMP-bd_C"/>
</dbReference>
<dbReference type="Proteomes" id="UP001190700">
    <property type="component" value="Unassembled WGS sequence"/>
</dbReference>
<dbReference type="Gene3D" id="3.40.366.10">
    <property type="entry name" value="Malonyl-Coenzyme A Acyl Carrier Protein, domain 2"/>
    <property type="match status" value="1"/>
</dbReference>
<dbReference type="Gene3D" id="1.10.1200.10">
    <property type="entry name" value="ACP-like"/>
    <property type="match status" value="3"/>
</dbReference>
<dbReference type="SUPFAM" id="SSF56801">
    <property type="entry name" value="Acetyl-CoA synthetase-like"/>
    <property type="match status" value="2"/>
</dbReference>
<dbReference type="SMART" id="SM00823">
    <property type="entry name" value="PKS_PP"/>
    <property type="match status" value="2"/>
</dbReference>
<dbReference type="InterPro" id="IPR001031">
    <property type="entry name" value="Thioesterase"/>
</dbReference>
<comment type="pathway">
    <text evidence="1">Siderophore biosynthesis.</text>
</comment>
<dbReference type="Pfam" id="PF00975">
    <property type="entry name" value="Thioesterase"/>
    <property type="match status" value="2"/>
</dbReference>
<name>A0AAE0BT46_9CHLO</name>
<dbReference type="Gene3D" id="3.30.300.30">
    <property type="match status" value="2"/>
</dbReference>
<evidence type="ECO:0000256" key="5">
    <source>
        <dbReference type="ARBA" id="ARBA00022679"/>
    </source>
</evidence>
<dbReference type="Gene3D" id="3.30.559.10">
    <property type="entry name" value="Chloramphenicol acetyltransferase-like domain"/>
    <property type="match status" value="2"/>
</dbReference>
<comment type="caution">
    <text evidence="9">The sequence shown here is derived from an EMBL/GenBank/DDBJ whole genome shotgun (WGS) entry which is preliminary data.</text>
</comment>
<evidence type="ECO:0000256" key="1">
    <source>
        <dbReference type="ARBA" id="ARBA00004924"/>
    </source>
</evidence>
<dbReference type="InterPro" id="IPR036736">
    <property type="entry name" value="ACP-like_sf"/>
</dbReference>
<dbReference type="SUPFAM" id="SSF53474">
    <property type="entry name" value="alpha/beta-Hydrolases"/>
    <property type="match status" value="2"/>
</dbReference>
<dbReference type="GO" id="GO:0031177">
    <property type="term" value="F:phosphopantetheine binding"/>
    <property type="evidence" value="ECO:0007669"/>
    <property type="project" value="InterPro"/>
</dbReference>
<evidence type="ECO:0000256" key="6">
    <source>
        <dbReference type="ARBA" id="ARBA00029443"/>
    </source>
</evidence>
<dbReference type="GO" id="GO:0043041">
    <property type="term" value="P:amino acid activation for nonribosomal peptide biosynthetic process"/>
    <property type="evidence" value="ECO:0007669"/>
    <property type="project" value="TreeGrafter"/>
</dbReference>
<comment type="similarity">
    <text evidence="6">In the C-terminal section; belongs to the NRP synthetase family.</text>
</comment>
<dbReference type="PANTHER" id="PTHR45527">
    <property type="entry name" value="NONRIBOSOMAL PEPTIDE SYNTHETASE"/>
    <property type="match status" value="1"/>
</dbReference>
<evidence type="ECO:0000256" key="4">
    <source>
        <dbReference type="ARBA" id="ARBA00022598"/>
    </source>
</evidence>
<dbReference type="InterPro" id="IPR001227">
    <property type="entry name" value="Ac_transferase_dom_sf"/>
</dbReference>
<protein>
    <recommendedName>
        <fullName evidence="8">Carrier domain-containing protein</fullName>
    </recommendedName>
</protein>
<dbReference type="Pfam" id="PF13193">
    <property type="entry name" value="AMP-binding_C"/>
    <property type="match status" value="1"/>
</dbReference>
<dbReference type="PROSITE" id="PS00455">
    <property type="entry name" value="AMP_BINDING"/>
    <property type="match status" value="2"/>
</dbReference>
<evidence type="ECO:0000256" key="3">
    <source>
        <dbReference type="ARBA" id="ARBA00022553"/>
    </source>
</evidence>
<dbReference type="Gene3D" id="3.40.50.1820">
    <property type="entry name" value="alpha/beta hydrolase"/>
    <property type="match status" value="2"/>
</dbReference>
<dbReference type="InterPro" id="IPR010071">
    <property type="entry name" value="AA_adenyl_dom"/>
</dbReference>
<dbReference type="GO" id="GO:0016740">
    <property type="term" value="F:transferase activity"/>
    <property type="evidence" value="ECO:0007669"/>
    <property type="project" value="UniProtKB-KW"/>
</dbReference>
<dbReference type="InterPro" id="IPR020806">
    <property type="entry name" value="PKS_PP-bd"/>
</dbReference>
<keyword evidence="4" id="KW-0436">Ligase</keyword>
<gene>
    <name evidence="9" type="ORF">CYMTET_48558</name>
</gene>
<keyword evidence="10" id="KW-1185">Reference proteome</keyword>
<dbReference type="InterPro" id="IPR016035">
    <property type="entry name" value="Acyl_Trfase/lysoPLipase"/>
</dbReference>
<proteinExistence type="inferred from homology"/>
<dbReference type="SUPFAM" id="SSF52777">
    <property type="entry name" value="CoA-dependent acyltransferases"/>
    <property type="match status" value="4"/>
</dbReference>
<dbReference type="InterPro" id="IPR001242">
    <property type="entry name" value="Condensation_dom"/>
</dbReference>
<keyword evidence="2" id="KW-0596">Phosphopantetheine</keyword>
<dbReference type="InterPro" id="IPR029058">
    <property type="entry name" value="AB_hydrolase_fold"/>
</dbReference>
<keyword evidence="5" id="KW-0808">Transferase</keyword>
<dbReference type="InterPro" id="IPR006162">
    <property type="entry name" value="Ppantetheine_attach_site"/>
</dbReference>
<evidence type="ECO:0000313" key="10">
    <source>
        <dbReference type="Proteomes" id="UP001190700"/>
    </source>
</evidence>
<dbReference type="InterPro" id="IPR045851">
    <property type="entry name" value="AMP-bd_C_sf"/>
</dbReference>
<reference evidence="9 10" key="1">
    <citation type="journal article" date="2015" name="Genome Biol. Evol.">
        <title>Comparative Genomics of a Bacterivorous Green Alga Reveals Evolutionary Causalities and Consequences of Phago-Mixotrophic Mode of Nutrition.</title>
        <authorList>
            <person name="Burns J.A."/>
            <person name="Paasch A."/>
            <person name="Narechania A."/>
            <person name="Kim E."/>
        </authorList>
    </citation>
    <scope>NUCLEOTIDE SEQUENCE [LARGE SCALE GENOMIC DNA]</scope>
    <source>
        <strain evidence="9 10">PLY_AMNH</strain>
    </source>
</reference>